<organism evidence="1 2">
    <name type="scientific">Phlyctema vagabunda</name>
    <dbReference type="NCBI Taxonomy" id="108571"/>
    <lineage>
        <taxon>Eukaryota</taxon>
        <taxon>Fungi</taxon>
        <taxon>Dikarya</taxon>
        <taxon>Ascomycota</taxon>
        <taxon>Pezizomycotina</taxon>
        <taxon>Leotiomycetes</taxon>
        <taxon>Helotiales</taxon>
        <taxon>Dermateaceae</taxon>
        <taxon>Phlyctema</taxon>
    </lineage>
</organism>
<gene>
    <name evidence="1" type="ORF">PVAG01_03136</name>
</gene>
<evidence type="ECO:0000313" key="2">
    <source>
        <dbReference type="Proteomes" id="UP001629113"/>
    </source>
</evidence>
<keyword evidence="2" id="KW-1185">Reference proteome</keyword>
<dbReference type="EMBL" id="JBFCZG010000002">
    <property type="protein sequence ID" value="KAL3426345.1"/>
    <property type="molecule type" value="Genomic_DNA"/>
</dbReference>
<protein>
    <recommendedName>
        <fullName evidence="3">F-box domain-containing protein</fullName>
    </recommendedName>
</protein>
<evidence type="ECO:0000313" key="1">
    <source>
        <dbReference type="EMBL" id="KAL3426345.1"/>
    </source>
</evidence>
<name>A0ABR4PSN4_9HELO</name>
<proteinExistence type="predicted"/>
<evidence type="ECO:0008006" key="3">
    <source>
        <dbReference type="Google" id="ProtNLM"/>
    </source>
</evidence>
<dbReference type="Proteomes" id="UP001629113">
    <property type="component" value="Unassembled WGS sequence"/>
</dbReference>
<sequence>MACITDFPAELLRMIMRQQSLGKADLFNCTLVCKFFEDVAYRELYGVVDFAIDRAEDCVIVESKERQLSFLRSVAKNPKLGAAAMIFKDIPNVFGRNQDPIWNADPDMLFSVAENMKNISEASLAPTATGSEIVSRLPDYQRLFSLSVKGLDPRQHIWDVTPVNLTYLEWKVPRSFLYDGPSPRDFLRFLIDVVETTCPALESLKILMCGSSRDSHSPGIGQPERSEKHFGFEEWYPEINTDKLFLDFLKKHRQSLKSVYIPIFSEWTREQLRFVLEACSSLPGLPQLEFRTERSGRPAVEISTFEALSTITRTLASPEFSIESFNFDNTGSPFSARIARLFQRFKSLKFLRLGDEHWFERPHIVNGKVDFNRYRPEFLAFIEGLPTSLEELYLDINRGLLILDEDEVFDPFRDLEREIFSVLRRLRTCDIHARSSYYYDAIGLIPQHSVFFRRLFNDYGFADDKEDFSLLKKTRNV</sequence>
<accession>A0ABR4PSN4</accession>
<comment type="caution">
    <text evidence="1">The sequence shown here is derived from an EMBL/GenBank/DDBJ whole genome shotgun (WGS) entry which is preliminary data.</text>
</comment>
<reference evidence="1 2" key="1">
    <citation type="submission" date="2024-06" db="EMBL/GenBank/DDBJ databases">
        <title>Complete genome of Phlyctema vagabunda strain 19-DSS-EL-015.</title>
        <authorList>
            <person name="Fiorenzani C."/>
        </authorList>
    </citation>
    <scope>NUCLEOTIDE SEQUENCE [LARGE SCALE GENOMIC DNA]</scope>
    <source>
        <strain evidence="1 2">19-DSS-EL-015</strain>
    </source>
</reference>